<dbReference type="InterPro" id="IPR000866">
    <property type="entry name" value="AhpC/TSA"/>
</dbReference>
<reference evidence="11 12" key="1">
    <citation type="submission" date="2015-10" db="EMBL/GenBank/DDBJ databases">
        <title>Full genome of DAOMC 229536 Phialocephala scopiformis, a fungal endophyte of spruce producing the potent anti-insectan compound rugulosin.</title>
        <authorList>
            <consortium name="DOE Joint Genome Institute"/>
            <person name="Walker A.K."/>
            <person name="Frasz S.L."/>
            <person name="Seifert K.A."/>
            <person name="Miller J.D."/>
            <person name="Mondo S.J."/>
            <person name="Labutti K."/>
            <person name="Lipzen A."/>
            <person name="Dockter R."/>
            <person name="Kennedy M."/>
            <person name="Grigoriev I.V."/>
            <person name="Spatafora J.W."/>
        </authorList>
    </citation>
    <scope>NUCLEOTIDE SEQUENCE [LARGE SCALE GENOMIC DNA]</scope>
    <source>
        <strain evidence="11 12">CBS 120377</strain>
    </source>
</reference>
<evidence type="ECO:0000256" key="1">
    <source>
        <dbReference type="ARBA" id="ARBA00013017"/>
    </source>
</evidence>
<evidence type="ECO:0000313" key="11">
    <source>
        <dbReference type="EMBL" id="KUJ11629.1"/>
    </source>
</evidence>
<proteinExistence type="inferred from homology"/>
<dbReference type="Proteomes" id="UP000070700">
    <property type="component" value="Unassembled WGS sequence"/>
</dbReference>
<dbReference type="CDD" id="cd02970">
    <property type="entry name" value="PRX_like2"/>
    <property type="match status" value="1"/>
</dbReference>
<evidence type="ECO:0000256" key="2">
    <source>
        <dbReference type="ARBA" id="ARBA00022559"/>
    </source>
</evidence>
<dbReference type="STRING" id="149040.A0A194WVD2"/>
<comment type="catalytic activity">
    <reaction evidence="9">
        <text>a hydroperoxide + [thioredoxin]-dithiol = an alcohol + [thioredoxin]-disulfide + H2O</text>
        <dbReference type="Rhea" id="RHEA:62620"/>
        <dbReference type="Rhea" id="RHEA-COMP:10698"/>
        <dbReference type="Rhea" id="RHEA-COMP:10700"/>
        <dbReference type="ChEBI" id="CHEBI:15377"/>
        <dbReference type="ChEBI" id="CHEBI:29950"/>
        <dbReference type="ChEBI" id="CHEBI:30879"/>
        <dbReference type="ChEBI" id="CHEBI:35924"/>
        <dbReference type="ChEBI" id="CHEBI:50058"/>
        <dbReference type="EC" id="1.11.1.24"/>
    </reaction>
</comment>
<evidence type="ECO:0000256" key="5">
    <source>
        <dbReference type="ARBA" id="ARBA00023157"/>
    </source>
</evidence>
<keyword evidence="6" id="KW-0676">Redox-active center</keyword>
<evidence type="ECO:0000256" key="4">
    <source>
        <dbReference type="ARBA" id="ARBA00023002"/>
    </source>
</evidence>
<dbReference type="InterPro" id="IPR013766">
    <property type="entry name" value="Thioredoxin_domain"/>
</dbReference>
<keyword evidence="3" id="KW-0049">Antioxidant</keyword>
<dbReference type="OrthoDB" id="338622at2759"/>
<dbReference type="InParanoid" id="A0A194WVD2"/>
<evidence type="ECO:0000259" key="10">
    <source>
        <dbReference type="PROSITE" id="PS51352"/>
    </source>
</evidence>
<dbReference type="Gene3D" id="3.40.30.10">
    <property type="entry name" value="Glutaredoxin"/>
    <property type="match status" value="1"/>
</dbReference>
<dbReference type="InterPro" id="IPR036249">
    <property type="entry name" value="Thioredoxin-like_sf"/>
</dbReference>
<keyword evidence="12" id="KW-1185">Reference proteome</keyword>
<dbReference type="PANTHER" id="PTHR42801:SF7">
    <property type="entry name" value="SLL1159 PROTEIN"/>
    <property type="match status" value="1"/>
</dbReference>
<keyword evidence="5" id="KW-1015">Disulfide bond</keyword>
<comment type="similarity">
    <text evidence="8">Belongs to the peroxiredoxin family. BCP/PrxQ subfamily.</text>
</comment>
<accession>A0A194WVD2</accession>
<dbReference type="EC" id="1.11.1.24" evidence="1"/>
<dbReference type="KEGG" id="psco:LY89DRAFT_688820"/>
<dbReference type="EMBL" id="KQ947426">
    <property type="protein sequence ID" value="KUJ11629.1"/>
    <property type="molecule type" value="Genomic_DNA"/>
</dbReference>
<sequence length="216" mass="23534">MSLAVELNAVYTDFHSTAPVALTGPIKKSTSDFVASFNANGAIKVGDKLPSFRLSDASGKEVDSASLIANGPLLITFYRGNWCPFCNLALRALQKHLEDFKAKGVTLVAITPELPDTSLSTTEKNELEFTVLSDVGNVFAKKLGITFQQPNDMRSVFDTIGINFKERNGDDSLVVPLPATLLVDKSGVVRNTFIDPDYVHRLEPTTALEWVDALKN</sequence>
<dbReference type="RefSeq" id="XP_018065984.1">
    <property type="nucleotide sequence ID" value="XM_018215784.1"/>
</dbReference>
<dbReference type="GeneID" id="28825510"/>
<dbReference type="PANTHER" id="PTHR42801">
    <property type="entry name" value="THIOREDOXIN-DEPENDENT PEROXIDE REDUCTASE"/>
    <property type="match status" value="1"/>
</dbReference>
<evidence type="ECO:0000256" key="8">
    <source>
        <dbReference type="ARBA" id="ARBA00038489"/>
    </source>
</evidence>
<dbReference type="GO" id="GO:0008379">
    <property type="term" value="F:thioredoxin peroxidase activity"/>
    <property type="evidence" value="ECO:0007669"/>
    <property type="project" value="TreeGrafter"/>
</dbReference>
<dbReference type="AlphaFoldDB" id="A0A194WVD2"/>
<name>A0A194WVD2_MOLSC</name>
<evidence type="ECO:0000256" key="9">
    <source>
        <dbReference type="ARBA" id="ARBA00049091"/>
    </source>
</evidence>
<dbReference type="Pfam" id="PF00578">
    <property type="entry name" value="AhpC-TSA"/>
    <property type="match status" value="1"/>
</dbReference>
<evidence type="ECO:0000256" key="3">
    <source>
        <dbReference type="ARBA" id="ARBA00022862"/>
    </source>
</evidence>
<evidence type="ECO:0000256" key="7">
    <source>
        <dbReference type="ARBA" id="ARBA00032824"/>
    </source>
</evidence>
<dbReference type="InterPro" id="IPR050924">
    <property type="entry name" value="Peroxiredoxin_BCP/PrxQ"/>
</dbReference>
<organism evidence="11 12">
    <name type="scientific">Mollisia scopiformis</name>
    <name type="common">Conifer needle endophyte fungus</name>
    <name type="synonym">Phialocephala scopiformis</name>
    <dbReference type="NCBI Taxonomy" id="149040"/>
    <lineage>
        <taxon>Eukaryota</taxon>
        <taxon>Fungi</taxon>
        <taxon>Dikarya</taxon>
        <taxon>Ascomycota</taxon>
        <taxon>Pezizomycotina</taxon>
        <taxon>Leotiomycetes</taxon>
        <taxon>Helotiales</taxon>
        <taxon>Mollisiaceae</taxon>
        <taxon>Mollisia</taxon>
    </lineage>
</organism>
<dbReference type="GO" id="GO:0005737">
    <property type="term" value="C:cytoplasm"/>
    <property type="evidence" value="ECO:0007669"/>
    <property type="project" value="TreeGrafter"/>
</dbReference>
<evidence type="ECO:0000256" key="6">
    <source>
        <dbReference type="ARBA" id="ARBA00023284"/>
    </source>
</evidence>
<dbReference type="GO" id="GO:0045454">
    <property type="term" value="P:cell redox homeostasis"/>
    <property type="evidence" value="ECO:0007669"/>
    <property type="project" value="TreeGrafter"/>
</dbReference>
<dbReference type="SUPFAM" id="SSF52833">
    <property type="entry name" value="Thioredoxin-like"/>
    <property type="match status" value="1"/>
</dbReference>
<gene>
    <name evidence="11" type="ORF">LY89DRAFT_688820</name>
</gene>
<dbReference type="GO" id="GO:0034599">
    <property type="term" value="P:cellular response to oxidative stress"/>
    <property type="evidence" value="ECO:0007669"/>
    <property type="project" value="TreeGrafter"/>
</dbReference>
<dbReference type="PROSITE" id="PS51352">
    <property type="entry name" value="THIOREDOXIN_2"/>
    <property type="match status" value="1"/>
</dbReference>
<protein>
    <recommendedName>
        <fullName evidence="1">thioredoxin-dependent peroxiredoxin</fullName>
        <ecNumber evidence="1">1.11.1.24</ecNumber>
    </recommendedName>
    <alternativeName>
        <fullName evidence="7">Thioredoxin peroxidase</fullName>
    </alternativeName>
</protein>
<feature type="domain" description="Thioredoxin" evidence="10">
    <location>
        <begin position="43"/>
        <end position="216"/>
    </location>
</feature>
<keyword evidence="4" id="KW-0560">Oxidoreductase</keyword>
<keyword evidence="2" id="KW-0575">Peroxidase</keyword>
<evidence type="ECO:0000313" key="12">
    <source>
        <dbReference type="Proteomes" id="UP000070700"/>
    </source>
</evidence>